<feature type="non-terminal residue" evidence="1">
    <location>
        <position position="1"/>
    </location>
</feature>
<dbReference type="Proteomes" id="UP000253307">
    <property type="component" value="Unassembled WGS sequence"/>
</dbReference>
<dbReference type="InterPro" id="IPR009367">
    <property type="entry name" value="Elm1-like"/>
</dbReference>
<evidence type="ECO:0000313" key="1">
    <source>
        <dbReference type="EMBL" id="RCL41422.1"/>
    </source>
</evidence>
<comment type="caution">
    <text evidence="1">The sequence shown here is derived from an EMBL/GenBank/DDBJ whole genome shotgun (WGS) entry which is preliminary data.</text>
</comment>
<name>A0A368BX83_9GAMM</name>
<gene>
    <name evidence="1" type="ORF">DBW96_02250</name>
</gene>
<evidence type="ECO:0000313" key="2">
    <source>
        <dbReference type="Proteomes" id="UP000253307"/>
    </source>
</evidence>
<proteinExistence type="predicted"/>
<dbReference type="Pfam" id="PF06258">
    <property type="entry name" value="Mito_fiss_Elm1"/>
    <property type="match status" value="1"/>
</dbReference>
<accession>A0A368BX83</accession>
<dbReference type="EMBL" id="QOPE01000013">
    <property type="protein sequence ID" value="RCL41422.1"/>
    <property type="molecule type" value="Genomic_DNA"/>
</dbReference>
<sequence>KNCYIFNSRRTPPSTNEKLKSLQDIYNNIKFFDFNHDSSDFETTLKNATSKLITRDSVNMIFESLSCKGKTYLMDMKKIRSSNKVVKVIDSLVENKKIGFIDCNDITNGMSKMKLQKQNIHNEIYAEVEKISYKLLQLI</sequence>
<reference evidence="1 2" key="1">
    <citation type="journal article" date="2018" name="Microbiome">
        <title>Fine metagenomic profile of the Mediterranean stratified and mixed water columns revealed by assembly and recruitment.</title>
        <authorList>
            <person name="Haro-Moreno J.M."/>
            <person name="Lopez-Perez M."/>
            <person name="De La Torre J.R."/>
            <person name="Picazo A."/>
            <person name="Camacho A."/>
            <person name="Rodriguez-Valera F."/>
        </authorList>
    </citation>
    <scope>NUCLEOTIDE SEQUENCE [LARGE SCALE GENOMIC DNA]</scope>
    <source>
        <strain evidence="1">MED-G82</strain>
    </source>
</reference>
<dbReference type="AlphaFoldDB" id="A0A368BX83"/>
<protein>
    <submittedName>
        <fullName evidence="1">Uncharacterized protein</fullName>
    </submittedName>
</protein>
<organism evidence="1 2">
    <name type="scientific">SAR86 cluster bacterium</name>
    <dbReference type="NCBI Taxonomy" id="2030880"/>
    <lineage>
        <taxon>Bacteria</taxon>
        <taxon>Pseudomonadati</taxon>
        <taxon>Pseudomonadota</taxon>
        <taxon>Gammaproteobacteria</taxon>
        <taxon>SAR86 cluster</taxon>
    </lineage>
</organism>